<reference evidence="1 2" key="1">
    <citation type="submission" date="2013-02" db="EMBL/GenBank/DDBJ databases">
        <title>The Genome Sequence of Acinetobacter sp. NIPH 1859.</title>
        <authorList>
            <consortium name="The Broad Institute Genome Sequencing Platform"/>
            <consortium name="The Broad Institute Genome Sequencing Center for Infectious Disease"/>
            <person name="Cerqueira G."/>
            <person name="Feldgarden M."/>
            <person name="Courvalin P."/>
            <person name="Perichon B."/>
            <person name="Grillot-Courvalin C."/>
            <person name="Clermont D."/>
            <person name="Rocha E."/>
            <person name="Yoon E.-J."/>
            <person name="Nemec A."/>
            <person name="Walker B."/>
            <person name="Young S.K."/>
            <person name="Zeng Q."/>
            <person name="Gargeya S."/>
            <person name="Fitzgerald M."/>
            <person name="Haas B."/>
            <person name="Abouelleil A."/>
            <person name="Alvarado L."/>
            <person name="Arachchi H.M."/>
            <person name="Berlin A.M."/>
            <person name="Chapman S.B."/>
            <person name="Dewar J."/>
            <person name="Goldberg J."/>
            <person name="Griggs A."/>
            <person name="Gujja S."/>
            <person name="Hansen M."/>
            <person name="Howarth C."/>
            <person name="Imamovic A."/>
            <person name="Larimer J."/>
            <person name="McCowan C."/>
            <person name="Murphy C."/>
            <person name="Neiman D."/>
            <person name="Pearson M."/>
            <person name="Priest M."/>
            <person name="Roberts A."/>
            <person name="Saif S."/>
            <person name="Shea T."/>
            <person name="Sisk P."/>
            <person name="Sykes S."/>
            <person name="Wortman J."/>
            <person name="Nusbaum C."/>
            <person name="Birren B."/>
        </authorList>
    </citation>
    <scope>NUCLEOTIDE SEQUENCE [LARGE SCALE GENOMIC DNA]</scope>
    <source>
        <strain evidence="1 2">NIPH 1859</strain>
    </source>
</reference>
<evidence type="ECO:0000313" key="2">
    <source>
        <dbReference type="Proteomes" id="UP000013009"/>
    </source>
</evidence>
<dbReference type="HOGENOM" id="CLU_926310_0_0_6"/>
<dbReference type="SUPFAM" id="SSF53448">
    <property type="entry name" value="Nucleotide-diphospho-sugar transferases"/>
    <property type="match status" value="1"/>
</dbReference>
<dbReference type="InterPro" id="IPR029044">
    <property type="entry name" value="Nucleotide-diphossugar_trans"/>
</dbReference>
<dbReference type="AlphaFoldDB" id="N9PTR2"/>
<name>N9PTR2_9GAMM</name>
<dbReference type="OrthoDB" id="583646at2"/>
<accession>N9PTR2</accession>
<organism evidence="1 2">
    <name type="scientific">Acinetobacter colistiniresistens</name>
    <dbReference type="NCBI Taxonomy" id="280145"/>
    <lineage>
        <taxon>Bacteria</taxon>
        <taxon>Pseudomonadati</taxon>
        <taxon>Pseudomonadota</taxon>
        <taxon>Gammaproteobacteria</taxon>
        <taxon>Moraxellales</taxon>
        <taxon>Moraxellaceae</taxon>
        <taxon>Acinetobacter</taxon>
    </lineage>
</organism>
<evidence type="ECO:0008006" key="3">
    <source>
        <dbReference type="Google" id="ProtNLM"/>
    </source>
</evidence>
<dbReference type="EMBL" id="APRZ01000002">
    <property type="protein sequence ID" value="ENX36828.1"/>
    <property type="molecule type" value="Genomic_DNA"/>
</dbReference>
<dbReference type="RefSeq" id="WP_005269235.1">
    <property type="nucleotide sequence ID" value="NZ_KB850193.1"/>
</dbReference>
<evidence type="ECO:0000313" key="1">
    <source>
        <dbReference type="EMBL" id="ENX36828.1"/>
    </source>
</evidence>
<comment type="caution">
    <text evidence="1">The sequence shown here is derived from an EMBL/GenBank/DDBJ whole genome shotgun (WGS) entry which is preliminary data.</text>
</comment>
<gene>
    <name evidence="1" type="ORF">F889_00079</name>
</gene>
<dbReference type="Gene3D" id="3.90.550.10">
    <property type="entry name" value="Spore Coat Polysaccharide Biosynthesis Protein SpsA, Chain A"/>
    <property type="match status" value="1"/>
</dbReference>
<proteinExistence type="predicted"/>
<dbReference type="Proteomes" id="UP000013009">
    <property type="component" value="Unassembled WGS sequence"/>
</dbReference>
<dbReference type="PATRIC" id="fig|1217695.3.peg.73"/>
<keyword evidence="2" id="KW-1185">Reference proteome</keyword>
<protein>
    <recommendedName>
        <fullName evidence="3">Glycosyl transferase</fullName>
    </recommendedName>
</protein>
<sequence>MSNSTIKIFVGCDPNNCDLEQMMVLDYSVRKHTKHPVEIVWMQLSHDPNSPWYTNQETGEGWHTEHWATPFSGFRWAIPESCNFQGRAIYMDADVVVLCDIAELWSHPKKNDAIVIAKGGKNVARLCTCVWDCEKARDYLPPLKDIQADPASHQKLMRLLKDKPKLVQSYQDSYNNIDGEGLAIDKIKILHYSDMGTQFSHKYSLARLETEGQKHWFDGEIMSHPREDLIALFDQYYQEALAAGYHPENYRIAPFGNFSKASQADYRGNKVTRPEDKNWLTRSLHRLKSRLRTKSFSLDD</sequence>